<dbReference type="Proteomes" id="UP000176939">
    <property type="component" value="Unassembled WGS sequence"/>
</dbReference>
<dbReference type="InterPro" id="IPR006224">
    <property type="entry name" value="PsdUridine_synth_RluA-like_CS"/>
</dbReference>
<comment type="function">
    <text evidence="3">Responsible for synthesis of pseudouridine from uracil.</text>
</comment>
<feature type="domain" description="Pseudouridine synthase RsuA/RluA-like" evidence="4">
    <location>
        <begin position="12"/>
        <end position="168"/>
    </location>
</feature>
<dbReference type="InterPro" id="IPR006225">
    <property type="entry name" value="PsdUridine_synth_RluC/D"/>
</dbReference>
<keyword evidence="3" id="KW-0413">Isomerase</keyword>
<sequence length="235" mass="27335">MEPKIIYQDTSLMVLNKPVGWIVTKAKTAKNTPVIEEWLKKFKYPLANNEDLRRGIVHRIDKETSGLILIAKTQISLEKLQQEFKNREVEKEYLALVHGKLFPKEGIIQAPLGRLPWNRKRFGILPGGRESQTNYKVNGYYKKGKEILSFVTMFPKSGRTHQIRVHLKYITHPIVSDTFYAGRKISRGDRLWCPRLFLHAARISFTHPVSKARMEFILRLPKELQEVVSKLAKED</sequence>
<reference evidence="5 6" key="1">
    <citation type="journal article" date="2016" name="Nat. Commun.">
        <title>Thousands of microbial genomes shed light on interconnected biogeochemical processes in an aquifer system.</title>
        <authorList>
            <person name="Anantharaman K."/>
            <person name="Brown C.T."/>
            <person name="Hug L.A."/>
            <person name="Sharon I."/>
            <person name="Castelle C.J."/>
            <person name="Probst A.J."/>
            <person name="Thomas B.C."/>
            <person name="Singh A."/>
            <person name="Wilkins M.J."/>
            <person name="Karaoz U."/>
            <person name="Brodie E.L."/>
            <person name="Williams K.H."/>
            <person name="Hubbard S.S."/>
            <person name="Banfield J.F."/>
        </authorList>
    </citation>
    <scope>NUCLEOTIDE SEQUENCE [LARGE SCALE GENOMIC DNA]</scope>
</reference>
<organism evidence="5 6">
    <name type="scientific">Candidatus Woesebacteria bacterium RBG_13_36_22</name>
    <dbReference type="NCBI Taxonomy" id="1802478"/>
    <lineage>
        <taxon>Bacteria</taxon>
        <taxon>Candidatus Woeseibacteriota</taxon>
    </lineage>
</organism>
<dbReference type="InterPro" id="IPR006145">
    <property type="entry name" value="PsdUridine_synth_RsuA/RluA"/>
</dbReference>
<dbReference type="InterPro" id="IPR050188">
    <property type="entry name" value="RluA_PseudoU_synthase"/>
</dbReference>
<evidence type="ECO:0000313" key="6">
    <source>
        <dbReference type="Proteomes" id="UP000176939"/>
    </source>
</evidence>
<evidence type="ECO:0000259" key="4">
    <source>
        <dbReference type="Pfam" id="PF00849"/>
    </source>
</evidence>
<name>A0A1F7X1A8_9BACT</name>
<comment type="caution">
    <text evidence="5">The sequence shown here is derived from an EMBL/GenBank/DDBJ whole genome shotgun (WGS) entry which is preliminary data.</text>
</comment>
<dbReference type="EC" id="5.4.99.-" evidence="3"/>
<dbReference type="PROSITE" id="PS01129">
    <property type="entry name" value="PSI_RLU"/>
    <property type="match status" value="1"/>
</dbReference>
<evidence type="ECO:0000256" key="3">
    <source>
        <dbReference type="RuleBase" id="RU362028"/>
    </source>
</evidence>
<dbReference type="CDD" id="cd02869">
    <property type="entry name" value="PseudoU_synth_RluA_like"/>
    <property type="match status" value="1"/>
</dbReference>
<proteinExistence type="inferred from homology"/>
<accession>A0A1F7X1A8</accession>
<feature type="active site" evidence="2">
    <location>
        <position position="61"/>
    </location>
</feature>
<dbReference type="GO" id="GO:0000455">
    <property type="term" value="P:enzyme-directed rRNA pseudouridine synthesis"/>
    <property type="evidence" value="ECO:0007669"/>
    <property type="project" value="TreeGrafter"/>
</dbReference>
<evidence type="ECO:0000313" key="5">
    <source>
        <dbReference type="EMBL" id="OGM08693.1"/>
    </source>
</evidence>
<dbReference type="PANTHER" id="PTHR21600:SF87">
    <property type="entry name" value="RNA PSEUDOURIDYLATE SYNTHASE DOMAIN-CONTAINING PROTEIN 1"/>
    <property type="match status" value="1"/>
</dbReference>
<dbReference type="AlphaFoldDB" id="A0A1F7X1A8"/>
<comment type="catalytic activity">
    <reaction evidence="3">
        <text>a uridine in RNA = a pseudouridine in RNA</text>
        <dbReference type="Rhea" id="RHEA:48348"/>
        <dbReference type="Rhea" id="RHEA-COMP:12068"/>
        <dbReference type="Rhea" id="RHEA-COMP:12069"/>
        <dbReference type="ChEBI" id="CHEBI:65314"/>
        <dbReference type="ChEBI" id="CHEBI:65315"/>
    </reaction>
</comment>
<gene>
    <name evidence="5" type="ORF">A2Z67_00455</name>
</gene>
<dbReference type="InterPro" id="IPR020103">
    <property type="entry name" value="PsdUridine_synth_cat_dom_sf"/>
</dbReference>
<dbReference type="GO" id="GO:0009982">
    <property type="term" value="F:pseudouridine synthase activity"/>
    <property type="evidence" value="ECO:0007669"/>
    <property type="project" value="InterPro"/>
</dbReference>
<dbReference type="GO" id="GO:0003723">
    <property type="term" value="F:RNA binding"/>
    <property type="evidence" value="ECO:0007669"/>
    <property type="project" value="InterPro"/>
</dbReference>
<dbReference type="SUPFAM" id="SSF55120">
    <property type="entry name" value="Pseudouridine synthase"/>
    <property type="match status" value="1"/>
</dbReference>
<dbReference type="Pfam" id="PF00849">
    <property type="entry name" value="PseudoU_synth_2"/>
    <property type="match status" value="1"/>
</dbReference>
<protein>
    <recommendedName>
        <fullName evidence="3">Pseudouridine synthase</fullName>
        <ecNumber evidence="3">5.4.99.-</ecNumber>
    </recommendedName>
</protein>
<dbReference type="NCBIfam" id="TIGR00005">
    <property type="entry name" value="rluA_subfam"/>
    <property type="match status" value="1"/>
</dbReference>
<evidence type="ECO:0000256" key="1">
    <source>
        <dbReference type="ARBA" id="ARBA00010876"/>
    </source>
</evidence>
<evidence type="ECO:0000256" key="2">
    <source>
        <dbReference type="PIRSR" id="PIRSR606225-1"/>
    </source>
</evidence>
<dbReference type="EMBL" id="MGFQ01000038">
    <property type="protein sequence ID" value="OGM08693.1"/>
    <property type="molecule type" value="Genomic_DNA"/>
</dbReference>
<dbReference type="GO" id="GO:0140098">
    <property type="term" value="F:catalytic activity, acting on RNA"/>
    <property type="evidence" value="ECO:0007669"/>
    <property type="project" value="UniProtKB-ARBA"/>
</dbReference>
<dbReference type="Gene3D" id="3.30.2350.10">
    <property type="entry name" value="Pseudouridine synthase"/>
    <property type="match status" value="1"/>
</dbReference>
<comment type="similarity">
    <text evidence="1 3">Belongs to the pseudouridine synthase RluA family.</text>
</comment>
<dbReference type="PANTHER" id="PTHR21600">
    <property type="entry name" value="MITOCHONDRIAL RNA PSEUDOURIDINE SYNTHASE"/>
    <property type="match status" value="1"/>
</dbReference>